<evidence type="ECO:0008006" key="4">
    <source>
        <dbReference type="Google" id="ProtNLM"/>
    </source>
</evidence>
<feature type="chain" id="PRO_5046643952" description="CBM-cenC domain-containing protein" evidence="1">
    <location>
        <begin position="19"/>
        <end position="195"/>
    </location>
</feature>
<name>A0ABY6UG62_BIOOC</name>
<evidence type="ECO:0000256" key="1">
    <source>
        <dbReference type="SAM" id="SignalP"/>
    </source>
</evidence>
<proteinExistence type="predicted"/>
<comment type="caution">
    <text evidence="2">The sequence shown here is derived from an EMBL/GenBank/DDBJ whole genome shotgun (WGS) entry which is preliminary data.</text>
</comment>
<accession>A0ABY6UG62</accession>
<sequence>MLPLSFAVLFAALAIAVAEDTLPPETSDSPCAAVTNLVPNGDFESSPDGAPWVFIDTGMTLLNDPALARSGSKAALSTIIGFDQRNRITQTFPTVRGKSYTFRFWWAINYGDPGVGNKGCYITTIVAGGLAYNDFPLVAAPLNTYAFHDYEFTAYADTTNLLTYIFCNQEVVSGLKVLLDDVGVYENLPGCPIPT</sequence>
<keyword evidence="1" id="KW-0732">Signal</keyword>
<evidence type="ECO:0000313" key="3">
    <source>
        <dbReference type="Proteomes" id="UP000766486"/>
    </source>
</evidence>
<dbReference type="Proteomes" id="UP000766486">
    <property type="component" value="Unassembled WGS sequence"/>
</dbReference>
<keyword evidence="3" id="KW-1185">Reference proteome</keyword>
<organism evidence="2 3">
    <name type="scientific">Bionectria ochroleuca</name>
    <name type="common">Gliocladium roseum</name>
    <dbReference type="NCBI Taxonomy" id="29856"/>
    <lineage>
        <taxon>Eukaryota</taxon>
        <taxon>Fungi</taxon>
        <taxon>Dikarya</taxon>
        <taxon>Ascomycota</taxon>
        <taxon>Pezizomycotina</taxon>
        <taxon>Sordariomycetes</taxon>
        <taxon>Hypocreomycetidae</taxon>
        <taxon>Hypocreales</taxon>
        <taxon>Bionectriaceae</taxon>
        <taxon>Clonostachys</taxon>
    </lineage>
</organism>
<dbReference type="Gene3D" id="2.60.120.260">
    <property type="entry name" value="Galactose-binding domain-like"/>
    <property type="match status" value="1"/>
</dbReference>
<reference evidence="2 3" key="1">
    <citation type="submission" date="2019-06" db="EMBL/GenBank/DDBJ databases">
        <authorList>
            <person name="Broberg M."/>
        </authorList>
    </citation>
    <scope>NUCLEOTIDE SEQUENCE [LARGE SCALE GENOMIC DNA]</scope>
</reference>
<evidence type="ECO:0000313" key="2">
    <source>
        <dbReference type="EMBL" id="VUC30199.1"/>
    </source>
</evidence>
<protein>
    <recommendedName>
        <fullName evidence="4">CBM-cenC domain-containing protein</fullName>
    </recommendedName>
</protein>
<dbReference type="EMBL" id="CABFNS010000815">
    <property type="protein sequence ID" value="VUC30199.1"/>
    <property type="molecule type" value="Genomic_DNA"/>
</dbReference>
<feature type="signal peptide" evidence="1">
    <location>
        <begin position="1"/>
        <end position="18"/>
    </location>
</feature>
<gene>
    <name evidence="2" type="ORF">CLO192961_LOCUS280821</name>
</gene>